<dbReference type="PROSITE" id="PS50928">
    <property type="entry name" value="ABC_TM1"/>
    <property type="match status" value="1"/>
</dbReference>
<evidence type="ECO:0000313" key="10">
    <source>
        <dbReference type="EMBL" id="EFW30565.1"/>
    </source>
</evidence>
<evidence type="ECO:0000256" key="3">
    <source>
        <dbReference type="ARBA" id="ARBA00022692"/>
    </source>
</evidence>
<evidence type="ECO:0000256" key="5">
    <source>
        <dbReference type="ARBA" id="ARBA00023136"/>
    </source>
</evidence>
<sequence>MDLLQAVVSIFAERGQFFLQLTLEHLWISASAIGIALVVGGAAGILISRYERAVQPTLGVVNFLYTIPSISMLGFLIPFFGVGNTAAIIALTVYALLPMVRATHTGLAQVDRSLVEAAVGMGGTPIYVLAHVELPLALPIIMSGIRNMVTMTVALAGIASFIGAGGLGVAIYRGITTNTPALTIAGSLLIAALALVLDAILGALEQGAKKDLHRRRSGKALGIAAGLLVFIGLAGGVLYGMFGTKDVIRIATKPMTEQLVMGEMLKILIEQDTNLSVRLTPGVGGGTSNIQPAMESGDFDLYPEYTGTGWNMVLKEKRAYDERFFPSLTAAYRERYHMRWIGMYGFNDTFGIAVRRDIAKQYGLRTYSDLVNAAPALTFGAEYDFFEREDGYAALCRAYGLSFARTMDLDIGLKYRALENGQIDVMTIFTTDGQLAASDAVVLQDDRGFFPSYRCGNVVREEVLTAHPELADTLEKLTDTITDAEMARMNYAVESAGREPRAVAEEHLRSKGLLR</sequence>
<organism evidence="10 11">
    <name type="scientific">Selenomonas artemidis F0399</name>
    <dbReference type="NCBI Taxonomy" id="749551"/>
    <lineage>
        <taxon>Bacteria</taxon>
        <taxon>Bacillati</taxon>
        <taxon>Bacillota</taxon>
        <taxon>Negativicutes</taxon>
        <taxon>Selenomonadales</taxon>
        <taxon>Selenomonadaceae</taxon>
        <taxon>Selenomonas</taxon>
    </lineage>
</organism>
<dbReference type="Gene3D" id="3.40.190.120">
    <property type="entry name" value="Osmoprotection protein (prox), domain 2"/>
    <property type="match status" value="1"/>
</dbReference>
<dbReference type="Gene3D" id="1.10.3720.10">
    <property type="entry name" value="MetI-like"/>
    <property type="match status" value="1"/>
</dbReference>
<feature type="transmembrane region" description="Helical" evidence="8">
    <location>
        <begin position="73"/>
        <end position="97"/>
    </location>
</feature>
<dbReference type="AlphaFoldDB" id="E7MZQ1"/>
<dbReference type="GO" id="GO:0043190">
    <property type="term" value="C:ATP-binding cassette (ABC) transporter complex"/>
    <property type="evidence" value="ECO:0007669"/>
    <property type="project" value="InterPro"/>
</dbReference>
<evidence type="ECO:0000259" key="9">
    <source>
        <dbReference type="PROSITE" id="PS50928"/>
    </source>
</evidence>
<feature type="transmembrane region" description="Helical" evidence="8">
    <location>
        <begin position="153"/>
        <end position="175"/>
    </location>
</feature>
<evidence type="ECO:0000256" key="4">
    <source>
        <dbReference type="ARBA" id="ARBA00022989"/>
    </source>
</evidence>
<dbReference type="RefSeq" id="WP_009348853.1">
    <property type="nucleotide sequence ID" value="NZ_GL638127.1"/>
</dbReference>
<feature type="domain" description="ABC transmembrane type-1" evidence="9">
    <location>
        <begin position="22"/>
        <end position="201"/>
    </location>
</feature>
<evidence type="ECO:0000256" key="8">
    <source>
        <dbReference type="RuleBase" id="RU363032"/>
    </source>
</evidence>
<dbReference type="CDD" id="cd13612">
    <property type="entry name" value="PBP2_ProWX"/>
    <property type="match status" value="1"/>
</dbReference>
<comment type="similarity">
    <text evidence="7">In the N-terminal section; belongs to the binding-protein-dependent transport system permease family.</text>
</comment>
<dbReference type="InterPro" id="IPR051204">
    <property type="entry name" value="ABC_transp_perm/SBD"/>
</dbReference>
<feature type="transmembrane region" description="Helical" evidence="8">
    <location>
        <begin position="26"/>
        <end position="47"/>
    </location>
</feature>
<dbReference type="PANTHER" id="PTHR30177">
    <property type="entry name" value="GLYCINE BETAINE/L-PROLINE TRANSPORT SYSTEM PERMEASE PROTEIN PROW"/>
    <property type="match status" value="1"/>
</dbReference>
<dbReference type="GO" id="GO:0022857">
    <property type="term" value="F:transmembrane transporter activity"/>
    <property type="evidence" value="ECO:0007669"/>
    <property type="project" value="InterPro"/>
</dbReference>
<keyword evidence="3 8" id="KW-0812">Transmembrane</keyword>
<dbReference type="Pfam" id="PF00528">
    <property type="entry name" value="BPD_transp_1"/>
    <property type="match status" value="1"/>
</dbReference>
<dbReference type="Gene3D" id="3.40.190.10">
    <property type="entry name" value="Periplasmic binding protein-like II"/>
    <property type="match status" value="1"/>
</dbReference>
<proteinExistence type="inferred from homology"/>
<dbReference type="STRING" id="749551.HMPREF9555_00193"/>
<gene>
    <name evidence="10" type="ORF">HMPREF9555_00193</name>
</gene>
<evidence type="ECO:0000313" key="11">
    <source>
        <dbReference type="Proteomes" id="UP000004633"/>
    </source>
</evidence>
<keyword evidence="2 8" id="KW-0813">Transport</keyword>
<feature type="transmembrane region" description="Helical" evidence="8">
    <location>
        <begin position="181"/>
        <end position="201"/>
    </location>
</feature>
<comment type="caution">
    <text evidence="10">The sequence shown here is derived from an EMBL/GenBank/DDBJ whole genome shotgun (WGS) entry which is preliminary data.</text>
</comment>
<evidence type="ECO:0000256" key="6">
    <source>
        <dbReference type="ARBA" id="ARBA00035642"/>
    </source>
</evidence>
<dbReference type="FunFam" id="1.10.3720.10:FF:000001">
    <property type="entry name" value="Glycine betaine ABC transporter, permease"/>
    <property type="match status" value="1"/>
</dbReference>
<evidence type="ECO:0000256" key="1">
    <source>
        <dbReference type="ARBA" id="ARBA00004141"/>
    </source>
</evidence>
<name>E7MZQ1_9FIRM</name>
<evidence type="ECO:0000256" key="7">
    <source>
        <dbReference type="ARBA" id="ARBA00035652"/>
    </source>
</evidence>
<dbReference type="GO" id="GO:0031460">
    <property type="term" value="P:glycine betaine transport"/>
    <property type="evidence" value="ECO:0007669"/>
    <property type="project" value="TreeGrafter"/>
</dbReference>
<comment type="subcellular location">
    <subcellularLocation>
        <location evidence="8">Cell membrane</location>
        <topology evidence="8">Multi-pass membrane protein</topology>
    </subcellularLocation>
    <subcellularLocation>
        <location evidence="1">Membrane</location>
        <topology evidence="1">Multi-pass membrane protein</topology>
    </subcellularLocation>
</comment>
<dbReference type="SUPFAM" id="SSF161098">
    <property type="entry name" value="MetI-like"/>
    <property type="match status" value="1"/>
</dbReference>
<dbReference type="EMBL" id="AECV01000001">
    <property type="protein sequence ID" value="EFW30565.1"/>
    <property type="molecule type" value="Genomic_DNA"/>
</dbReference>
<dbReference type="PANTHER" id="PTHR30177:SF4">
    <property type="entry name" value="OSMOPROTECTANT IMPORT PERMEASE PROTEIN OSMW"/>
    <property type="match status" value="1"/>
</dbReference>
<dbReference type="HOGENOM" id="CLU_038355_0_0_9"/>
<dbReference type="InterPro" id="IPR035906">
    <property type="entry name" value="MetI-like_sf"/>
</dbReference>
<dbReference type="InterPro" id="IPR000515">
    <property type="entry name" value="MetI-like"/>
</dbReference>
<dbReference type="CDD" id="cd06261">
    <property type="entry name" value="TM_PBP2"/>
    <property type="match status" value="1"/>
</dbReference>
<keyword evidence="4 8" id="KW-1133">Transmembrane helix</keyword>
<feature type="transmembrane region" description="Helical" evidence="8">
    <location>
        <begin position="221"/>
        <end position="242"/>
    </location>
</feature>
<dbReference type="Pfam" id="PF04069">
    <property type="entry name" value="OpuAC"/>
    <property type="match status" value="1"/>
</dbReference>
<reference evidence="10 11" key="1">
    <citation type="submission" date="2010-08" db="EMBL/GenBank/DDBJ databases">
        <authorList>
            <person name="Weinstock G."/>
            <person name="Sodergren E."/>
            <person name="Clifton S."/>
            <person name="Fulton L."/>
            <person name="Fulton B."/>
            <person name="Courtney L."/>
            <person name="Fronick C."/>
            <person name="Harrison M."/>
            <person name="Strong C."/>
            <person name="Farmer C."/>
            <person name="Delahaunty K."/>
            <person name="Markovic C."/>
            <person name="Hall O."/>
            <person name="Minx P."/>
            <person name="Tomlinson C."/>
            <person name="Mitreva M."/>
            <person name="Hou S."/>
            <person name="Chen J."/>
            <person name="Wollam A."/>
            <person name="Pepin K.H."/>
            <person name="Johnson M."/>
            <person name="Bhonagiri V."/>
            <person name="Zhang X."/>
            <person name="Suruliraj S."/>
            <person name="Warren W."/>
            <person name="Chinwalla A."/>
            <person name="Mardis E.R."/>
            <person name="Wilson R.K."/>
        </authorList>
    </citation>
    <scope>NUCLEOTIDE SEQUENCE [LARGE SCALE GENOMIC DNA]</scope>
    <source>
        <strain evidence="10 11">F0399</strain>
    </source>
</reference>
<evidence type="ECO:0000256" key="2">
    <source>
        <dbReference type="ARBA" id="ARBA00022448"/>
    </source>
</evidence>
<protein>
    <submittedName>
        <fullName evidence="10">ABC transporter, substrate-binding protein, QAT family</fullName>
    </submittedName>
</protein>
<keyword evidence="11" id="KW-1185">Reference proteome</keyword>
<keyword evidence="5 8" id="KW-0472">Membrane</keyword>
<dbReference type="InterPro" id="IPR007210">
    <property type="entry name" value="ABC_Gly_betaine_transp_sub-bd"/>
</dbReference>
<dbReference type="Proteomes" id="UP000004633">
    <property type="component" value="Unassembled WGS sequence"/>
</dbReference>
<feature type="transmembrane region" description="Helical" evidence="8">
    <location>
        <begin position="117"/>
        <end position="141"/>
    </location>
</feature>
<comment type="similarity">
    <text evidence="6">In the C-terminal section; belongs to the OsmX family.</text>
</comment>
<comment type="similarity">
    <text evidence="8">Belongs to the binding-protein-dependent transport system permease family.</text>
</comment>
<dbReference type="SUPFAM" id="SSF53850">
    <property type="entry name" value="Periplasmic binding protein-like II"/>
    <property type="match status" value="1"/>
</dbReference>
<accession>E7MZQ1</accession>